<name>A0A803P9J6_CANSA</name>
<evidence type="ECO:0000313" key="3">
    <source>
        <dbReference type="Proteomes" id="UP000596661"/>
    </source>
</evidence>
<dbReference type="OMA" id="QETHEWI"/>
<dbReference type="InterPro" id="IPR041588">
    <property type="entry name" value="Integrase_H2C2"/>
</dbReference>
<dbReference type="Gramene" id="evm.model.03.574">
    <property type="protein sequence ID" value="cds.evm.model.03.574"/>
    <property type="gene ID" value="evm.TU.03.574"/>
</dbReference>
<dbReference type="PANTHER" id="PTHR48475:SF2">
    <property type="entry name" value="RIBONUCLEASE H"/>
    <property type="match status" value="1"/>
</dbReference>
<dbReference type="EMBL" id="UZAU01000261">
    <property type="status" value="NOT_ANNOTATED_CDS"/>
    <property type="molecule type" value="Genomic_DNA"/>
</dbReference>
<organism evidence="2 3">
    <name type="scientific">Cannabis sativa</name>
    <name type="common">Hemp</name>
    <name type="synonym">Marijuana</name>
    <dbReference type="NCBI Taxonomy" id="3483"/>
    <lineage>
        <taxon>Eukaryota</taxon>
        <taxon>Viridiplantae</taxon>
        <taxon>Streptophyta</taxon>
        <taxon>Embryophyta</taxon>
        <taxon>Tracheophyta</taxon>
        <taxon>Spermatophyta</taxon>
        <taxon>Magnoliopsida</taxon>
        <taxon>eudicotyledons</taxon>
        <taxon>Gunneridae</taxon>
        <taxon>Pentapetalae</taxon>
        <taxon>rosids</taxon>
        <taxon>fabids</taxon>
        <taxon>Rosales</taxon>
        <taxon>Cannabaceae</taxon>
        <taxon>Cannabis</taxon>
    </lineage>
</organism>
<evidence type="ECO:0000313" key="2">
    <source>
        <dbReference type="EnsemblPlants" id="cds.evm.model.03.574"/>
    </source>
</evidence>
<feature type="domain" description="Integrase zinc-binding" evidence="1">
    <location>
        <begin position="110"/>
        <end position="164"/>
    </location>
</feature>
<dbReference type="Gene3D" id="1.10.340.70">
    <property type="match status" value="1"/>
</dbReference>
<dbReference type="Proteomes" id="UP000596661">
    <property type="component" value="Chromosome 3"/>
</dbReference>
<proteinExistence type="predicted"/>
<protein>
    <recommendedName>
        <fullName evidence="1">Integrase zinc-binding domain-containing protein</fullName>
    </recommendedName>
</protein>
<evidence type="ECO:0000259" key="1">
    <source>
        <dbReference type="Pfam" id="PF17921"/>
    </source>
</evidence>
<accession>A0A803P9J6</accession>
<sequence length="181" mass="20292">MSINQVPRIDNSHANALVNLGSTIQTKSGVTVPVIYIQWPAVWKPQEVKDVSENISWMTPISQYLANGKLPQDRSQSRKITAKAVRFTLYGSNLYKWSYSGPLLRCLNPTEAHYVLTELHEGECGNHLGSRSLGNRALTTSYYWPTMRADSLSFALKCDKCQLFAQVSHMAPEKLHSILAP</sequence>
<reference evidence="2" key="2">
    <citation type="submission" date="2021-03" db="UniProtKB">
        <authorList>
            <consortium name="EnsemblPlants"/>
        </authorList>
    </citation>
    <scope>IDENTIFICATION</scope>
</reference>
<dbReference type="EnsemblPlants" id="evm.model.03.574">
    <property type="protein sequence ID" value="cds.evm.model.03.574"/>
    <property type="gene ID" value="evm.TU.03.574"/>
</dbReference>
<keyword evidence="3" id="KW-1185">Reference proteome</keyword>
<dbReference type="AlphaFoldDB" id="A0A803P9J6"/>
<reference evidence="2" key="1">
    <citation type="submission" date="2018-11" db="EMBL/GenBank/DDBJ databases">
        <authorList>
            <person name="Grassa J C."/>
        </authorList>
    </citation>
    <scope>NUCLEOTIDE SEQUENCE [LARGE SCALE GENOMIC DNA]</scope>
</reference>
<dbReference type="PANTHER" id="PTHR48475">
    <property type="entry name" value="RIBONUCLEASE H"/>
    <property type="match status" value="1"/>
</dbReference>
<dbReference type="Pfam" id="PF17921">
    <property type="entry name" value="Integrase_H2C2"/>
    <property type="match status" value="1"/>
</dbReference>